<organism evidence="3 4">
    <name type="scientific">Thermogutta terrifontis</name>
    <dbReference type="NCBI Taxonomy" id="1331910"/>
    <lineage>
        <taxon>Bacteria</taxon>
        <taxon>Pseudomonadati</taxon>
        <taxon>Planctomycetota</taxon>
        <taxon>Planctomycetia</taxon>
        <taxon>Pirellulales</taxon>
        <taxon>Thermoguttaceae</taxon>
        <taxon>Thermogutta</taxon>
    </lineage>
</organism>
<dbReference type="KEGG" id="ttf:THTE_2970"/>
<dbReference type="EMBL" id="CP018477">
    <property type="protein sequence ID" value="ASV75572.1"/>
    <property type="molecule type" value="Genomic_DNA"/>
</dbReference>
<reference evidence="3 4" key="1">
    <citation type="journal article" name="Front. Microbiol.">
        <title>Sugar Metabolism of the First Thermophilic Planctomycete Thermogutta terrifontis: Comparative Genomic and Transcriptomic Approaches.</title>
        <authorList>
            <person name="Elcheninov A.G."/>
            <person name="Menzel P."/>
            <person name="Gudbergsdottir S.R."/>
            <person name="Slesarev A.I."/>
            <person name="Kadnikov V.V."/>
            <person name="Krogh A."/>
            <person name="Bonch-Osmolovskaya E.A."/>
            <person name="Peng X."/>
            <person name="Kublanov I.V."/>
        </authorList>
    </citation>
    <scope>NUCLEOTIDE SEQUENCE [LARGE SCALE GENOMIC DNA]</scope>
    <source>
        <strain evidence="3 4">R1</strain>
    </source>
</reference>
<evidence type="ECO:0000313" key="4">
    <source>
        <dbReference type="Proteomes" id="UP000215086"/>
    </source>
</evidence>
<keyword evidence="2" id="KW-1133">Transmembrane helix</keyword>
<gene>
    <name evidence="3" type="ORF">THTE_2970</name>
</gene>
<name>A0A286RI11_9BACT</name>
<evidence type="ECO:0000256" key="2">
    <source>
        <dbReference type="SAM" id="Phobius"/>
    </source>
</evidence>
<keyword evidence="4" id="KW-1185">Reference proteome</keyword>
<dbReference type="RefSeq" id="WP_095415594.1">
    <property type="nucleotide sequence ID" value="NZ_CP018477.1"/>
</dbReference>
<sequence>MNPSAKAPRKATGSQPPVQTPGKAERGTQGDPAGRKPTLWERVRLALMSVVLFLWIAALVALAILTS</sequence>
<feature type="region of interest" description="Disordered" evidence="1">
    <location>
        <begin position="1"/>
        <end position="36"/>
    </location>
</feature>
<proteinExistence type="predicted"/>
<evidence type="ECO:0000313" key="3">
    <source>
        <dbReference type="EMBL" id="ASV75572.1"/>
    </source>
</evidence>
<accession>A0A286RI11</accession>
<dbReference type="Proteomes" id="UP000215086">
    <property type="component" value="Chromosome"/>
</dbReference>
<keyword evidence="2" id="KW-0472">Membrane</keyword>
<feature type="transmembrane region" description="Helical" evidence="2">
    <location>
        <begin position="45"/>
        <end position="65"/>
    </location>
</feature>
<dbReference type="AlphaFoldDB" id="A0A286RI11"/>
<keyword evidence="2" id="KW-0812">Transmembrane</keyword>
<protein>
    <submittedName>
        <fullName evidence="3">Uncharacterized protein</fullName>
    </submittedName>
</protein>
<evidence type="ECO:0000256" key="1">
    <source>
        <dbReference type="SAM" id="MobiDB-lite"/>
    </source>
</evidence>